<dbReference type="Pfam" id="PF00528">
    <property type="entry name" value="BPD_transp_1"/>
    <property type="match status" value="1"/>
</dbReference>
<reference evidence="9 10" key="1">
    <citation type="journal article" date="2021" name="Nat. Commun.">
        <title>Isolation of a member of the candidate phylum Atribacteria reveals a unique cell membrane structure.</title>
        <authorList>
            <person name="Taiki K."/>
            <person name="Nobu M.K."/>
            <person name="Kusada H."/>
            <person name="Meng X.-Y."/>
            <person name="Hosoki N."/>
            <person name="Uematsu K."/>
            <person name="Yoshioka H."/>
            <person name="Kamagata Y."/>
            <person name="Tamaki H."/>
        </authorList>
    </citation>
    <scope>NUCLEOTIDE SEQUENCE [LARGE SCALE GENOMIC DNA]</scope>
    <source>
        <strain evidence="9 10">RT761</strain>
    </source>
</reference>
<evidence type="ECO:0000256" key="6">
    <source>
        <dbReference type="ARBA" id="ARBA00023136"/>
    </source>
</evidence>
<dbReference type="RefSeq" id="WP_218113320.1">
    <property type="nucleotide sequence ID" value="NZ_CP065383.1"/>
</dbReference>
<dbReference type="InterPro" id="IPR035906">
    <property type="entry name" value="MetI-like_sf"/>
</dbReference>
<evidence type="ECO:0000313" key="9">
    <source>
        <dbReference type="EMBL" id="QPM68162.1"/>
    </source>
</evidence>
<dbReference type="Proteomes" id="UP000594463">
    <property type="component" value="Chromosome"/>
</dbReference>
<proteinExistence type="inferred from homology"/>
<comment type="similarity">
    <text evidence="7">Belongs to the binding-protein-dependent transport system permease family.</text>
</comment>
<evidence type="ECO:0000256" key="1">
    <source>
        <dbReference type="ARBA" id="ARBA00004651"/>
    </source>
</evidence>
<dbReference type="PANTHER" id="PTHR32243">
    <property type="entry name" value="MALTOSE TRANSPORT SYSTEM PERMEASE-RELATED"/>
    <property type="match status" value="1"/>
</dbReference>
<dbReference type="PANTHER" id="PTHR32243:SF18">
    <property type="entry name" value="INNER MEMBRANE ABC TRANSPORTER PERMEASE PROTEIN YCJP"/>
    <property type="match status" value="1"/>
</dbReference>
<feature type="domain" description="ABC transmembrane type-1" evidence="8">
    <location>
        <begin position="77"/>
        <end position="270"/>
    </location>
</feature>
<evidence type="ECO:0000256" key="5">
    <source>
        <dbReference type="ARBA" id="ARBA00022989"/>
    </source>
</evidence>
<accession>A0A7T1F2V9</accession>
<dbReference type="CDD" id="cd06261">
    <property type="entry name" value="TM_PBP2"/>
    <property type="match status" value="1"/>
</dbReference>
<keyword evidence="4 7" id="KW-0812">Transmembrane</keyword>
<feature type="transmembrane region" description="Helical" evidence="7">
    <location>
        <begin position="189"/>
        <end position="214"/>
    </location>
</feature>
<keyword evidence="5 7" id="KW-1133">Transmembrane helix</keyword>
<feature type="transmembrane region" description="Helical" evidence="7">
    <location>
        <begin position="81"/>
        <end position="102"/>
    </location>
</feature>
<evidence type="ECO:0000313" key="10">
    <source>
        <dbReference type="Proteomes" id="UP000594463"/>
    </source>
</evidence>
<dbReference type="PROSITE" id="PS50928">
    <property type="entry name" value="ABC_TM1"/>
    <property type="match status" value="1"/>
</dbReference>
<name>A0A7T1F2V9_ATRLM</name>
<dbReference type="SUPFAM" id="SSF161098">
    <property type="entry name" value="MetI-like"/>
    <property type="match status" value="1"/>
</dbReference>
<feature type="transmembrane region" description="Helical" evidence="7">
    <location>
        <begin position="252"/>
        <end position="270"/>
    </location>
</feature>
<evidence type="ECO:0000256" key="3">
    <source>
        <dbReference type="ARBA" id="ARBA00022475"/>
    </source>
</evidence>
<keyword evidence="10" id="KW-1185">Reference proteome</keyword>
<feature type="transmembrane region" description="Helical" evidence="7">
    <location>
        <begin position="145"/>
        <end position="168"/>
    </location>
</feature>
<keyword evidence="2 7" id="KW-0813">Transport</keyword>
<dbReference type="InterPro" id="IPR050901">
    <property type="entry name" value="BP-dep_ABC_trans_perm"/>
</dbReference>
<evidence type="ECO:0000256" key="4">
    <source>
        <dbReference type="ARBA" id="ARBA00022692"/>
    </source>
</evidence>
<organism evidence="9 10">
    <name type="scientific">Atribacter laminatus</name>
    <dbReference type="NCBI Taxonomy" id="2847778"/>
    <lineage>
        <taxon>Bacteria</taxon>
        <taxon>Pseudomonadati</taxon>
        <taxon>Atribacterota</taxon>
        <taxon>Atribacteria</taxon>
        <taxon>Atribacterales</taxon>
        <taxon>Atribacteraceae</taxon>
        <taxon>Atribacter</taxon>
    </lineage>
</organism>
<dbReference type="GO" id="GO:0005886">
    <property type="term" value="C:plasma membrane"/>
    <property type="evidence" value="ECO:0007669"/>
    <property type="project" value="UniProtKB-SubCell"/>
</dbReference>
<dbReference type="KEGG" id="alam:RT761_01376"/>
<keyword evidence="3" id="KW-1003">Cell membrane</keyword>
<sequence>MRRLYSGKKKKRIVNFLLNIILAIILAWVVFPYFWAVSSALRPISKLFTLIPEWLPSPLTLENYKWAFTDKNFLITLKNSIIIGILTALFSLVLSSLSGYSLARFKFKGKKTIVTSLIVSQMVPGVLLIIPIFVIFSQLHLVNTYLGLMLAYSTFSIPFCVLLLRSFFAQFPEELEEAAMVDGCSRLGSFVRITLPLSFPGIMAVTLFCFILAWNDFLFALVLTRDTTVMPVALQLYNISTVQFAAGNWGGILAQGTIITLPVAILFVLLQQYLIQGMTSGAIKG</sequence>
<comment type="subcellular location">
    <subcellularLocation>
        <location evidence="1 7">Cell membrane</location>
        <topology evidence="1 7">Multi-pass membrane protein</topology>
    </subcellularLocation>
</comment>
<evidence type="ECO:0000256" key="2">
    <source>
        <dbReference type="ARBA" id="ARBA00022448"/>
    </source>
</evidence>
<protein>
    <submittedName>
        <fullName evidence="9">Inner membrane ABC transporter permease protein YcjP</fullName>
    </submittedName>
</protein>
<dbReference type="Gene3D" id="1.10.3720.10">
    <property type="entry name" value="MetI-like"/>
    <property type="match status" value="1"/>
</dbReference>
<feature type="transmembrane region" description="Helical" evidence="7">
    <location>
        <begin position="12"/>
        <end position="35"/>
    </location>
</feature>
<dbReference type="AlphaFoldDB" id="A0A7T1F2V9"/>
<dbReference type="EMBL" id="CP065383">
    <property type="protein sequence ID" value="QPM68162.1"/>
    <property type="molecule type" value="Genomic_DNA"/>
</dbReference>
<evidence type="ECO:0000259" key="8">
    <source>
        <dbReference type="PROSITE" id="PS50928"/>
    </source>
</evidence>
<evidence type="ECO:0000256" key="7">
    <source>
        <dbReference type="RuleBase" id="RU363032"/>
    </source>
</evidence>
<keyword evidence="6 7" id="KW-0472">Membrane</keyword>
<dbReference type="GO" id="GO:0055085">
    <property type="term" value="P:transmembrane transport"/>
    <property type="evidence" value="ECO:0007669"/>
    <property type="project" value="InterPro"/>
</dbReference>
<dbReference type="InterPro" id="IPR000515">
    <property type="entry name" value="MetI-like"/>
</dbReference>
<gene>
    <name evidence="9" type="primary">ycjP_4</name>
    <name evidence="9" type="ORF">RT761_01376</name>
</gene>
<feature type="transmembrane region" description="Helical" evidence="7">
    <location>
        <begin position="114"/>
        <end position="139"/>
    </location>
</feature>